<feature type="transmembrane region" description="Helical" evidence="1">
    <location>
        <begin position="107"/>
        <end position="128"/>
    </location>
</feature>
<proteinExistence type="predicted"/>
<feature type="transmembrane region" description="Helical" evidence="1">
    <location>
        <begin position="81"/>
        <end position="100"/>
    </location>
</feature>
<comment type="caution">
    <text evidence="2">The sequence shown here is derived from an EMBL/GenBank/DDBJ whole genome shotgun (WGS) entry which is preliminary data.</text>
</comment>
<keyword evidence="1" id="KW-0472">Membrane</keyword>
<evidence type="ECO:0000313" key="3">
    <source>
        <dbReference type="Proteomes" id="UP001185863"/>
    </source>
</evidence>
<feature type="transmembrane region" description="Helical" evidence="1">
    <location>
        <begin position="20"/>
        <end position="39"/>
    </location>
</feature>
<dbReference type="Proteomes" id="UP001185863">
    <property type="component" value="Unassembled WGS sequence"/>
</dbReference>
<gene>
    <name evidence="2" type="ORF">R4315_09940</name>
</gene>
<dbReference type="EMBL" id="JAWLUP010000016">
    <property type="protein sequence ID" value="MDV7264861.1"/>
    <property type="molecule type" value="Genomic_DNA"/>
</dbReference>
<dbReference type="RefSeq" id="WP_249353859.1">
    <property type="nucleotide sequence ID" value="NZ_JAWLUP010000016.1"/>
</dbReference>
<name>A0AAE5A5V5_9NOCA</name>
<accession>A0AAE5A5V5</accession>
<dbReference type="InterPro" id="IPR009339">
    <property type="entry name" value="DUF998"/>
</dbReference>
<evidence type="ECO:0000313" key="2">
    <source>
        <dbReference type="EMBL" id="MDV7264861.1"/>
    </source>
</evidence>
<keyword evidence="1" id="KW-1133">Transmembrane helix</keyword>
<sequence>MSVLNISSAHDARAVRVGGAAWVLMSLYFVAEVVTAAAWPRRYEATTDSISKLGATGCDGSASQLAVARICSPLHALMNGAFVMTGVLIVVGAVGLRGFLPAGRLRVTALALLVLAALSAALTGLVPINVDAGLHQIVATPTFVARNAALAFLAVALFERWRGFAVWTGSCCLAGMLGTIAIAVPGTSFGATERLALYPFTLWVVSAGVAALMVSPGRRHPCPRP</sequence>
<feature type="transmembrane region" description="Helical" evidence="1">
    <location>
        <begin position="164"/>
        <end position="184"/>
    </location>
</feature>
<protein>
    <submittedName>
        <fullName evidence="2">DUF998 domain-containing protein</fullName>
    </submittedName>
</protein>
<feature type="transmembrane region" description="Helical" evidence="1">
    <location>
        <begin position="134"/>
        <end position="157"/>
    </location>
</feature>
<dbReference type="AlphaFoldDB" id="A0AAE5A5V5"/>
<keyword evidence="1" id="KW-0812">Transmembrane</keyword>
<organism evidence="2 3">
    <name type="scientific">Rhodococcus oxybenzonivorans</name>
    <dbReference type="NCBI Taxonomy" id="1990687"/>
    <lineage>
        <taxon>Bacteria</taxon>
        <taxon>Bacillati</taxon>
        <taxon>Actinomycetota</taxon>
        <taxon>Actinomycetes</taxon>
        <taxon>Mycobacteriales</taxon>
        <taxon>Nocardiaceae</taxon>
        <taxon>Rhodococcus</taxon>
    </lineage>
</organism>
<feature type="transmembrane region" description="Helical" evidence="1">
    <location>
        <begin position="196"/>
        <end position="214"/>
    </location>
</feature>
<reference evidence="2" key="1">
    <citation type="submission" date="2023-10" db="EMBL/GenBank/DDBJ databases">
        <title>Development of a sustainable strategy for remediation of hydrocarbon-contaminated territories based on the waste exchange concept.</title>
        <authorList>
            <person name="Krivoruchko A."/>
        </authorList>
    </citation>
    <scope>NUCLEOTIDE SEQUENCE</scope>
    <source>
        <strain evidence="2">IEGM 68</strain>
    </source>
</reference>
<evidence type="ECO:0000256" key="1">
    <source>
        <dbReference type="SAM" id="Phobius"/>
    </source>
</evidence>
<dbReference type="Pfam" id="PF06197">
    <property type="entry name" value="DUF998"/>
    <property type="match status" value="1"/>
</dbReference>